<evidence type="ECO:0000313" key="3">
    <source>
        <dbReference type="Proteomes" id="UP000199559"/>
    </source>
</evidence>
<reference evidence="3" key="1">
    <citation type="submission" date="2016-10" db="EMBL/GenBank/DDBJ databases">
        <authorList>
            <person name="Varghese N."/>
            <person name="Submissions S."/>
        </authorList>
    </citation>
    <scope>NUCLEOTIDE SEQUENCE [LARGE SCALE GENOMIC DNA]</scope>
    <source>
        <strain evidence="3">DSM 28881</strain>
    </source>
</reference>
<evidence type="ECO:0000313" key="2">
    <source>
        <dbReference type="EMBL" id="SFI62229.1"/>
    </source>
</evidence>
<dbReference type="InterPro" id="IPR001173">
    <property type="entry name" value="Glyco_trans_2-like"/>
</dbReference>
<dbReference type="CDD" id="cd04186">
    <property type="entry name" value="GT_2_like_c"/>
    <property type="match status" value="1"/>
</dbReference>
<name>A0A1I3JPN4_9FLAO</name>
<dbReference type="AlphaFoldDB" id="A0A1I3JPN4"/>
<dbReference type="EMBL" id="FORM01000001">
    <property type="protein sequence ID" value="SFI62229.1"/>
    <property type="molecule type" value="Genomic_DNA"/>
</dbReference>
<dbReference type="STRING" id="1144750.SAMN05443431_101498"/>
<dbReference type="Pfam" id="PF00535">
    <property type="entry name" value="Glycos_transf_2"/>
    <property type="match status" value="1"/>
</dbReference>
<keyword evidence="3" id="KW-1185">Reference proteome</keyword>
<dbReference type="Gene3D" id="3.90.550.10">
    <property type="entry name" value="Spore Coat Polysaccharide Biosynthesis Protein SpsA, Chain A"/>
    <property type="match status" value="1"/>
</dbReference>
<gene>
    <name evidence="2" type="ORF">SAMN05443431_101498</name>
</gene>
<dbReference type="SUPFAM" id="SSF53448">
    <property type="entry name" value="Nucleotide-diphospho-sugar transferases"/>
    <property type="match status" value="1"/>
</dbReference>
<dbReference type="InterPro" id="IPR029044">
    <property type="entry name" value="Nucleotide-diphossugar_trans"/>
</dbReference>
<sequence>MKKQLSIIIVNYNGERFLKDCITSIKNTCHDISYEIIIVDNASQDNSIQLLETQFSKDITLIKSKDNLGFAKGNNLGVSKSDGDLILLLNNDTILKHSLQPAIDAFKSNDVGIVGIKMLGKDEEYRHSVGYFPSASRLIKLSRLYNFANGFKTGDFQDDTPKLIDWIEGSFLMTTTAIWHTVKGLDEDYFMYVEDIDFCKKVTTHNFKVLYLPNIEYLHFGGYGASREHMLKEGFKKYINKHLKTPKKQLALLSVGFNFMIKDVKKTFKKTS</sequence>
<dbReference type="PANTHER" id="PTHR43179">
    <property type="entry name" value="RHAMNOSYLTRANSFERASE WBBL"/>
    <property type="match status" value="1"/>
</dbReference>
<proteinExistence type="predicted"/>
<organism evidence="2 3">
    <name type="scientific">Olleya namhaensis</name>
    <dbReference type="NCBI Taxonomy" id="1144750"/>
    <lineage>
        <taxon>Bacteria</taxon>
        <taxon>Pseudomonadati</taxon>
        <taxon>Bacteroidota</taxon>
        <taxon>Flavobacteriia</taxon>
        <taxon>Flavobacteriales</taxon>
        <taxon>Flavobacteriaceae</taxon>
    </lineage>
</organism>
<dbReference type="RefSeq" id="WP_090837179.1">
    <property type="nucleotide sequence ID" value="NZ_FORM01000001.1"/>
</dbReference>
<accession>A0A1I3JPN4</accession>
<dbReference type="Proteomes" id="UP000199559">
    <property type="component" value="Unassembled WGS sequence"/>
</dbReference>
<protein>
    <recommendedName>
        <fullName evidence="1">Glycosyltransferase 2-like domain-containing protein</fullName>
    </recommendedName>
</protein>
<evidence type="ECO:0000259" key="1">
    <source>
        <dbReference type="Pfam" id="PF00535"/>
    </source>
</evidence>
<dbReference type="PANTHER" id="PTHR43179:SF7">
    <property type="entry name" value="RHAMNOSYLTRANSFERASE WBBL"/>
    <property type="match status" value="1"/>
</dbReference>
<feature type="domain" description="Glycosyltransferase 2-like" evidence="1">
    <location>
        <begin position="6"/>
        <end position="128"/>
    </location>
</feature>